<gene>
    <name evidence="2" type="ORF">LQV63_17660</name>
</gene>
<evidence type="ECO:0000313" key="3">
    <source>
        <dbReference type="Proteomes" id="UP001199916"/>
    </source>
</evidence>
<dbReference type="Gene3D" id="1.10.287.900">
    <property type="entry name" value="The crystal structure of the spermine/spermidine acetyltransferase from enterococcus faecali"/>
    <property type="match status" value="1"/>
</dbReference>
<dbReference type="PANTHER" id="PTHR43617:SF34">
    <property type="entry name" value="PUTATIVE-RELATED"/>
    <property type="match status" value="1"/>
</dbReference>
<comment type="caution">
    <text evidence="2">The sequence shown here is derived from an EMBL/GenBank/DDBJ whole genome shotgun (WGS) entry which is preliminary data.</text>
</comment>
<dbReference type="PANTHER" id="PTHR43617">
    <property type="entry name" value="L-AMINO ACID N-ACETYLTRANSFERASE"/>
    <property type="match status" value="1"/>
</dbReference>
<dbReference type="PROSITE" id="PS51186">
    <property type="entry name" value="GNAT"/>
    <property type="match status" value="1"/>
</dbReference>
<dbReference type="InterPro" id="IPR000182">
    <property type="entry name" value="GNAT_dom"/>
</dbReference>
<evidence type="ECO:0000313" key="2">
    <source>
        <dbReference type="EMBL" id="MCE5171131.1"/>
    </source>
</evidence>
<accession>A0ABS8YH57</accession>
<proteinExistence type="predicted"/>
<feature type="domain" description="N-acetyltransferase" evidence="1">
    <location>
        <begin position="10"/>
        <end position="159"/>
    </location>
</feature>
<dbReference type="InterPro" id="IPR050276">
    <property type="entry name" value="MshD_Acetyltransferase"/>
</dbReference>
<organism evidence="2 3">
    <name type="scientific">Paenibacillus profundus</name>
    <dbReference type="NCBI Taxonomy" id="1173085"/>
    <lineage>
        <taxon>Bacteria</taxon>
        <taxon>Bacillati</taxon>
        <taxon>Bacillota</taxon>
        <taxon>Bacilli</taxon>
        <taxon>Bacillales</taxon>
        <taxon>Paenibacillaceae</taxon>
        <taxon>Paenibacillus</taxon>
    </lineage>
</organism>
<dbReference type="Proteomes" id="UP001199916">
    <property type="component" value="Unassembled WGS sequence"/>
</dbReference>
<dbReference type="Pfam" id="PF00583">
    <property type="entry name" value="Acetyltransf_1"/>
    <property type="match status" value="1"/>
</dbReference>
<evidence type="ECO:0000259" key="1">
    <source>
        <dbReference type="PROSITE" id="PS51186"/>
    </source>
</evidence>
<dbReference type="InterPro" id="IPR027455">
    <property type="entry name" value="Sper_AcTfrase_N"/>
</dbReference>
<dbReference type="CDD" id="cd04301">
    <property type="entry name" value="NAT_SF"/>
    <property type="match status" value="1"/>
</dbReference>
<dbReference type="Gene3D" id="3.40.630.30">
    <property type="match status" value="1"/>
</dbReference>
<dbReference type="EMBL" id="JAJNBZ010000015">
    <property type="protein sequence ID" value="MCE5171131.1"/>
    <property type="molecule type" value="Genomic_DNA"/>
</dbReference>
<keyword evidence="3" id="KW-1185">Reference proteome</keyword>
<protein>
    <submittedName>
        <fullName evidence="2">GNAT family N-acetyltransferase</fullName>
    </submittedName>
</protein>
<reference evidence="2 3" key="1">
    <citation type="submission" date="2021-11" db="EMBL/GenBank/DDBJ databases">
        <title>Draft genome sequence of Paenibacillus profundus YoMME, a new Gram-positive bacteria with exoelectrogenic properties.</title>
        <authorList>
            <person name="Hubenova Y."/>
            <person name="Hubenova E."/>
            <person name="Manasiev Y."/>
            <person name="Peykov S."/>
            <person name="Mitov M."/>
        </authorList>
    </citation>
    <scope>NUCLEOTIDE SEQUENCE [LARGE SCALE GENOMIC DNA]</scope>
    <source>
        <strain evidence="2 3">YoMME</strain>
    </source>
</reference>
<dbReference type="SUPFAM" id="SSF55729">
    <property type="entry name" value="Acyl-CoA N-acyltransferases (Nat)"/>
    <property type="match status" value="1"/>
</dbReference>
<sequence>MKQQELVLQLTIEPVHKGNWETALDLEVHPSQREWVPTVAESLASAYIRPDDEQIDPYAVYINGVMVGFFYYSYTPGSRDNYWICGFFIDKAYQRQGYGTKMFAACMNELRSQFPECSVIQLTVHEDNKVAQRFYRKRGFHDTGIVREEAREIVYQLTL</sequence>
<dbReference type="InterPro" id="IPR016181">
    <property type="entry name" value="Acyl_CoA_acyltransferase"/>
</dbReference>
<name>A0ABS8YH57_9BACL</name>
<dbReference type="RefSeq" id="WP_019424204.1">
    <property type="nucleotide sequence ID" value="NZ_JAJNBZ010000015.1"/>
</dbReference>